<evidence type="ECO:0000313" key="2">
    <source>
        <dbReference type="Proteomes" id="UP000189681"/>
    </source>
</evidence>
<name>A0A1V4ASK2_9BACT</name>
<dbReference type="AlphaFoldDB" id="A0A1V4ASK2"/>
<dbReference type="InterPro" id="IPR016181">
    <property type="entry name" value="Acyl_CoA_acyltransferase"/>
</dbReference>
<accession>A0A1V4ASK2</accession>
<gene>
    <name evidence="1" type="ORF">AYP45_11230</name>
</gene>
<dbReference type="SUPFAM" id="SSF55729">
    <property type="entry name" value="Acyl-CoA N-acyltransferases (Nat)"/>
    <property type="match status" value="1"/>
</dbReference>
<organism evidence="1 2">
    <name type="scientific">Candidatus Brocadia carolinensis</name>
    <dbReference type="NCBI Taxonomy" id="1004156"/>
    <lineage>
        <taxon>Bacteria</taxon>
        <taxon>Pseudomonadati</taxon>
        <taxon>Planctomycetota</taxon>
        <taxon>Candidatus Brocadiia</taxon>
        <taxon>Candidatus Brocadiales</taxon>
        <taxon>Candidatus Brocadiaceae</taxon>
        <taxon>Candidatus Brocadia</taxon>
    </lineage>
</organism>
<dbReference type="EMBL" id="AYTS01000103">
    <property type="protein sequence ID" value="OOP56065.1"/>
    <property type="molecule type" value="Genomic_DNA"/>
</dbReference>
<evidence type="ECO:0008006" key="3">
    <source>
        <dbReference type="Google" id="ProtNLM"/>
    </source>
</evidence>
<sequence>MNIRVVENDAGFLSLKGAWARLAEDHVPFQKFDWVYRWWKYFKEDNNLKILVAEENNEIVGIAPLYIKNVQIFKHLTIKKVSFLAEDISLYLDFMIQQNKDRESCFQTLFNYILHTLSFDILELNDINSHFSNFDLWQKYVNSKNLNLTVFYKCPKIQLFKYKSYKDYFDQLSRKEKLSLKAAQNKIKKNNVIVEYLFKKRCKRRGY</sequence>
<evidence type="ECO:0000313" key="1">
    <source>
        <dbReference type="EMBL" id="OOP56065.1"/>
    </source>
</evidence>
<dbReference type="Proteomes" id="UP000189681">
    <property type="component" value="Unassembled WGS sequence"/>
</dbReference>
<comment type="caution">
    <text evidence="1">The sequence shown here is derived from an EMBL/GenBank/DDBJ whole genome shotgun (WGS) entry which is preliminary data.</text>
</comment>
<protein>
    <recommendedName>
        <fullName evidence="3">BioF2-like acetyltransferase domain-containing protein</fullName>
    </recommendedName>
</protein>
<reference evidence="1 2" key="1">
    <citation type="journal article" date="2017" name="Water Res.">
        <title>Discovery and metagenomic analysis of an anammox bacterial enrichment related to Candidatus "Brocadia caroliniensis" in a full-scale glycerol-fed nitritation-denitritation separate centrate treatment process.</title>
        <authorList>
            <person name="Park H."/>
            <person name="Brotto A.C."/>
            <person name="van Loosdrecht M.C."/>
            <person name="Chandran K."/>
        </authorList>
    </citation>
    <scope>NUCLEOTIDE SEQUENCE [LARGE SCALE GENOMIC DNA]</scope>
    <source>
        <strain evidence="1">26THWARD</strain>
    </source>
</reference>
<dbReference type="STRING" id="1004156.AYP45_11230"/>
<proteinExistence type="predicted"/>